<name>A0A8S3ZGH9_9EUPU</name>
<feature type="non-terminal residue" evidence="1">
    <location>
        <position position="1"/>
    </location>
</feature>
<dbReference type="GO" id="GO:0090251">
    <property type="term" value="P:protein localization involved in establishment of planar polarity"/>
    <property type="evidence" value="ECO:0007669"/>
    <property type="project" value="TreeGrafter"/>
</dbReference>
<dbReference type="PANTHER" id="PTHR15176">
    <property type="entry name" value="NEPHROCYSTIN"/>
    <property type="match status" value="1"/>
</dbReference>
<comment type="caution">
    <text evidence="1">The sequence shown here is derived from an EMBL/GenBank/DDBJ whole genome shotgun (WGS) entry which is preliminary data.</text>
</comment>
<evidence type="ECO:0000313" key="2">
    <source>
        <dbReference type="Proteomes" id="UP000678393"/>
    </source>
</evidence>
<organism evidence="1 2">
    <name type="scientific">Candidula unifasciata</name>
    <dbReference type="NCBI Taxonomy" id="100452"/>
    <lineage>
        <taxon>Eukaryota</taxon>
        <taxon>Metazoa</taxon>
        <taxon>Spiralia</taxon>
        <taxon>Lophotrochozoa</taxon>
        <taxon>Mollusca</taxon>
        <taxon>Gastropoda</taxon>
        <taxon>Heterobranchia</taxon>
        <taxon>Euthyneura</taxon>
        <taxon>Panpulmonata</taxon>
        <taxon>Eupulmonata</taxon>
        <taxon>Stylommatophora</taxon>
        <taxon>Helicina</taxon>
        <taxon>Helicoidea</taxon>
        <taxon>Geomitridae</taxon>
        <taxon>Candidula</taxon>
    </lineage>
</organism>
<proteinExistence type="predicted"/>
<dbReference type="InterPro" id="IPR039687">
    <property type="entry name" value="NPHP1"/>
</dbReference>
<dbReference type="PANTHER" id="PTHR15176:SF1">
    <property type="entry name" value="NEPHROCYSTIN-1"/>
    <property type="match status" value="1"/>
</dbReference>
<sequence>TLPDTFVGNTCLLRLYSFYRQSLADVLLKDRLDLASTELIHDPLLKGFPHAADTPDLMELFTHEWIRKLREVKREEKVSSTGGILAKSMTCFTFGLS</sequence>
<keyword evidence="2" id="KW-1185">Reference proteome</keyword>
<feature type="non-terminal residue" evidence="1">
    <location>
        <position position="97"/>
    </location>
</feature>
<reference evidence="1" key="1">
    <citation type="submission" date="2021-04" db="EMBL/GenBank/DDBJ databases">
        <authorList>
            <consortium name="Molecular Ecology Group"/>
        </authorList>
    </citation>
    <scope>NUCLEOTIDE SEQUENCE</scope>
</reference>
<dbReference type="GO" id="GO:0005929">
    <property type="term" value="C:cilium"/>
    <property type="evidence" value="ECO:0007669"/>
    <property type="project" value="TreeGrafter"/>
</dbReference>
<evidence type="ECO:0000313" key="1">
    <source>
        <dbReference type="EMBL" id="CAG5128399.1"/>
    </source>
</evidence>
<accession>A0A8S3ZGH9</accession>
<dbReference type="Proteomes" id="UP000678393">
    <property type="component" value="Unassembled WGS sequence"/>
</dbReference>
<gene>
    <name evidence="1" type="ORF">CUNI_LOCUS13957</name>
</gene>
<protein>
    <submittedName>
        <fullName evidence="1">Uncharacterized protein</fullName>
    </submittedName>
</protein>
<dbReference type="GO" id="GO:0005737">
    <property type="term" value="C:cytoplasm"/>
    <property type="evidence" value="ECO:0007669"/>
    <property type="project" value="TreeGrafter"/>
</dbReference>
<dbReference type="EMBL" id="CAJHNH020003046">
    <property type="protein sequence ID" value="CAG5128399.1"/>
    <property type="molecule type" value="Genomic_DNA"/>
</dbReference>
<dbReference type="AlphaFoldDB" id="A0A8S3ZGH9"/>
<dbReference type="OrthoDB" id="5340910at2759"/>